<feature type="compositionally biased region" description="Basic and acidic residues" evidence="1">
    <location>
        <begin position="314"/>
        <end position="335"/>
    </location>
</feature>
<reference evidence="3" key="1">
    <citation type="submission" date="2022-08" db="EMBL/GenBank/DDBJ databases">
        <title>Novel sulphate-reducing endosymbionts in the free-living metamonad Anaeramoeba.</title>
        <authorList>
            <person name="Jerlstrom-Hultqvist J."/>
            <person name="Cepicka I."/>
            <person name="Gallot-Lavallee L."/>
            <person name="Salas-Leiva D."/>
            <person name="Curtis B.A."/>
            <person name="Zahonova K."/>
            <person name="Pipaliya S."/>
            <person name="Dacks J."/>
            <person name="Roger A.J."/>
        </authorList>
    </citation>
    <scope>NUCLEOTIDE SEQUENCE</scope>
    <source>
        <strain evidence="3">Busselton2</strain>
    </source>
</reference>
<evidence type="ECO:0000256" key="1">
    <source>
        <dbReference type="SAM" id="MobiDB-lite"/>
    </source>
</evidence>
<dbReference type="SUPFAM" id="SSF50729">
    <property type="entry name" value="PH domain-like"/>
    <property type="match status" value="1"/>
</dbReference>
<accession>A0AAV7ZBY7</accession>
<proteinExistence type="predicted"/>
<feature type="compositionally biased region" description="Polar residues" evidence="1">
    <location>
        <begin position="290"/>
        <end position="307"/>
    </location>
</feature>
<feature type="compositionally biased region" description="Basic and acidic residues" evidence="1">
    <location>
        <begin position="264"/>
        <end position="275"/>
    </location>
</feature>
<protein>
    <submittedName>
        <fullName evidence="3">Sesquipedalian</fullName>
    </submittedName>
</protein>
<name>A0AAV7ZBY7_9EUKA</name>
<evidence type="ECO:0000313" key="4">
    <source>
        <dbReference type="Proteomes" id="UP001146793"/>
    </source>
</evidence>
<dbReference type="InterPro" id="IPR011993">
    <property type="entry name" value="PH-like_dom_sf"/>
</dbReference>
<gene>
    <name evidence="3" type="ORF">M0812_15570</name>
</gene>
<feature type="domain" description="PH" evidence="2">
    <location>
        <begin position="122"/>
        <end position="222"/>
    </location>
</feature>
<evidence type="ECO:0000259" key="2">
    <source>
        <dbReference type="PROSITE" id="PS50003"/>
    </source>
</evidence>
<dbReference type="SMART" id="SM00233">
    <property type="entry name" value="PH"/>
    <property type="match status" value="1"/>
</dbReference>
<sequence>MAEKPIITRTLWVLMNKQKFIEKKSNWSEKKVELYQTKISIYCKKKIDLDFLNTESFELPKIGENRFFLKLSSYGKKPIFLEFANSFEVNDWREKIKNFSQEKKKNYFLKENEKQRKQKLYKPIKEGFLLKKGKKTLFRQKWRKRFFELNGLKRKLFYYSDDTKEKLLGIIDLKTNFIISTHSFDDEKYGIIINVGFREYHFSSSSEDEQKSWVQWIKKTSSRIRINQDPNQVPITKPINKNKKLHSFNSLGSIVDDQNYRESLNDEKSNDDKISKSTLNNNEVNEKKATYSTLNENQNIEKNPKLSNENEDNDNNKKMVNEKDENKNTDMKNENKNTNPEKSYIKIDFEETITIDDFFQKILIAKQKFEKEKSHQYSLKSGVKVIN</sequence>
<evidence type="ECO:0000313" key="3">
    <source>
        <dbReference type="EMBL" id="KAJ3439538.1"/>
    </source>
</evidence>
<dbReference type="InterPro" id="IPR001849">
    <property type="entry name" value="PH_domain"/>
</dbReference>
<dbReference type="Proteomes" id="UP001146793">
    <property type="component" value="Unassembled WGS sequence"/>
</dbReference>
<organism evidence="3 4">
    <name type="scientific">Anaeramoeba flamelloides</name>
    <dbReference type="NCBI Taxonomy" id="1746091"/>
    <lineage>
        <taxon>Eukaryota</taxon>
        <taxon>Metamonada</taxon>
        <taxon>Anaeramoebidae</taxon>
        <taxon>Anaeramoeba</taxon>
    </lineage>
</organism>
<comment type="caution">
    <text evidence="3">The sequence shown here is derived from an EMBL/GenBank/DDBJ whole genome shotgun (WGS) entry which is preliminary data.</text>
</comment>
<dbReference type="EMBL" id="JANTQA010000032">
    <property type="protein sequence ID" value="KAJ3439538.1"/>
    <property type="molecule type" value="Genomic_DNA"/>
</dbReference>
<feature type="region of interest" description="Disordered" evidence="1">
    <location>
        <begin position="264"/>
        <end position="339"/>
    </location>
</feature>
<dbReference type="AlphaFoldDB" id="A0AAV7ZBY7"/>
<dbReference type="Gene3D" id="2.30.29.30">
    <property type="entry name" value="Pleckstrin-homology domain (PH domain)/Phosphotyrosine-binding domain (PTB)"/>
    <property type="match status" value="1"/>
</dbReference>
<dbReference type="Pfam" id="PF00169">
    <property type="entry name" value="PH"/>
    <property type="match status" value="1"/>
</dbReference>
<dbReference type="PROSITE" id="PS50003">
    <property type="entry name" value="PH_DOMAIN"/>
    <property type="match status" value="1"/>
</dbReference>